<organism evidence="2 3">
    <name type="scientific">Ceratitis capitata</name>
    <name type="common">Mediterranean fruit fly</name>
    <name type="synonym">Tephritis capitata</name>
    <dbReference type="NCBI Taxonomy" id="7213"/>
    <lineage>
        <taxon>Eukaryota</taxon>
        <taxon>Metazoa</taxon>
        <taxon>Ecdysozoa</taxon>
        <taxon>Arthropoda</taxon>
        <taxon>Hexapoda</taxon>
        <taxon>Insecta</taxon>
        <taxon>Pterygota</taxon>
        <taxon>Neoptera</taxon>
        <taxon>Endopterygota</taxon>
        <taxon>Diptera</taxon>
        <taxon>Brachycera</taxon>
        <taxon>Muscomorpha</taxon>
        <taxon>Tephritoidea</taxon>
        <taxon>Tephritidae</taxon>
        <taxon>Ceratitis</taxon>
        <taxon>Ceratitis</taxon>
    </lineage>
</organism>
<evidence type="ECO:0000256" key="1">
    <source>
        <dbReference type="SAM" id="MobiDB-lite"/>
    </source>
</evidence>
<evidence type="ECO:0000313" key="3">
    <source>
        <dbReference type="Proteomes" id="UP000606786"/>
    </source>
</evidence>
<gene>
    <name evidence="2" type="ORF">CCAP1982_LOCUS1291</name>
</gene>
<name>A0A811U0E6_CERCA</name>
<evidence type="ECO:0000313" key="2">
    <source>
        <dbReference type="EMBL" id="CAD6992429.1"/>
    </source>
</evidence>
<comment type="caution">
    <text evidence="2">The sequence shown here is derived from an EMBL/GenBank/DDBJ whole genome shotgun (WGS) entry which is preliminary data.</text>
</comment>
<feature type="region of interest" description="Disordered" evidence="1">
    <location>
        <begin position="10"/>
        <end position="39"/>
    </location>
</feature>
<accession>A0A811U0E6</accession>
<reference evidence="2" key="1">
    <citation type="submission" date="2020-11" db="EMBL/GenBank/DDBJ databases">
        <authorList>
            <person name="Whitehead M."/>
        </authorList>
    </citation>
    <scope>NUCLEOTIDE SEQUENCE</scope>
    <source>
        <strain evidence="2">EGII</strain>
    </source>
</reference>
<dbReference type="EMBL" id="CAJHJT010000001">
    <property type="protein sequence ID" value="CAD6992429.1"/>
    <property type="molecule type" value="Genomic_DNA"/>
</dbReference>
<sequence>MCGFSQINLAQDARPAGEAENEDDVTKQKNGPNIMCRDNDDNNGFLLLPTMSGMQHMRTSPATIASNFAMEVSVLKTS</sequence>
<keyword evidence="3" id="KW-1185">Reference proteome</keyword>
<protein>
    <submittedName>
        <fullName evidence="2">(Mediterranean fruit fly) hypothetical protein</fullName>
    </submittedName>
</protein>
<dbReference type="AlphaFoldDB" id="A0A811U0E6"/>
<dbReference type="Proteomes" id="UP000606786">
    <property type="component" value="Unassembled WGS sequence"/>
</dbReference>
<proteinExistence type="predicted"/>